<accession>A0ABV1ABD2</accession>
<gene>
    <name evidence="1" type="ORF">AMECASPLE_026942</name>
</gene>
<reference evidence="1 2" key="1">
    <citation type="submission" date="2021-06" db="EMBL/GenBank/DDBJ databases">
        <authorList>
            <person name="Palmer J.M."/>
        </authorList>
    </citation>
    <scope>NUCLEOTIDE SEQUENCE [LARGE SCALE GENOMIC DNA]</scope>
    <source>
        <strain evidence="1 2">AS_MEX2019</strain>
        <tissue evidence="1">Muscle</tissue>
    </source>
</reference>
<protein>
    <submittedName>
        <fullName evidence="1">Uncharacterized protein</fullName>
    </submittedName>
</protein>
<proteinExistence type="predicted"/>
<name>A0ABV1ABD2_9TELE</name>
<dbReference type="EMBL" id="JAHRIP010087447">
    <property type="protein sequence ID" value="MEQ2315882.1"/>
    <property type="molecule type" value="Genomic_DNA"/>
</dbReference>
<sequence>MFGRMSGEHHKGKGKPLRNLIVGKKLRSGAGAGSNIISLLLQMSLLGFLLLGCHFPHVEWKIFLFASTSEDRRTADRASREISLATPVSTPDLSGRAGVWL</sequence>
<evidence type="ECO:0000313" key="2">
    <source>
        <dbReference type="Proteomes" id="UP001469553"/>
    </source>
</evidence>
<organism evidence="1 2">
    <name type="scientific">Ameca splendens</name>
    <dbReference type="NCBI Taxonomy" id="208324"/>
    <lineage>
        <taxon>Eukaryota</taxon>
        <taxon>Metazoa</taxon>
        <taxon>Chordata</taxon>
        <taxon>Craniata</taxon>
        <taxon>Vertebrata</taxon>
        <taxon>Euteleostomi</taxon>
        <taxon>Actinopterygii</taxon>
        <taxon>Neopterygii</taxon>
        <taxon>Teleostei</taxon>
        <taxon>Neoteleostei</taxon>
        <taxon>Acanthomorphata</taxon>
        <taxon>Ovalentaria</taxon>
        <taxon>Atherinomorphae</taxon>
        <taxon>Cyprinodontiformes</taxon>
        <taxon>Goodeidae</taxon>
        <taxon>Ameca</taxon>
    </lineage>
</organism>
<comment type="caution">
    <text evidence="1">The sequence shown here is derived from an EMBL/GenBank/DDBJ whole genome shotgun (WGS) entry which is preliminary data.</text>
</comment>
<dbReference type="Proteomes" id="UP001469553">
    <property type="component" value="Unassembled WGS sequence"/>
</dbReference>
<keyword evidence="2" id="KW-1185">Reference proteome</keyword>
<evidence type="ECO:0000313" key="1">
    <source>
        <dbReference type="EMBL" id="MEQ2315882.1"/>
    </source>
</evidence>